<evidence type="ECO:0000256" key="1">
    <source>
        <dbReference type="ARBA" id="ARBA00023172"/>
    </source>
</evidence>
<dbReference type="GO" id="GO:0003677">
    <property type="term" value="F:DNA binding"/>
    <property type="evidence" value="ECO:0007669"/>
    <property type="project" value="InterPro"/>
</dbReference>
<evidence type="ECO:0008006" key="4">
    <source>
        <dbReference type="Google" id="ProtNLM"/>
    </source>
</evidence>
<gene>
    <name evidence="2" type="ORF">KDA_19020</name>
</gene>
<keyword evidence="3" id="KW-1185">Reference proteome</keyword>
<dbReference type="Gene3D" id="1.10.443.10">
    <property type="entry name" value="Intergrase catalytic core"/>
    <property type="match status" value="1"/>
</dbReference>
<name>A0A402B4Z3_9CHLR</name>
<reference evidence="3" key="1">
    <citation type="submission" date="2018-12" db="EMBL/GenBank/DDBJ databases">
        <title>Tengunoibacter tsumagoiensis gen. nov., sp. nov., Dictyobacter kobayashii sp. nov., D. alpinus sp. nov., and D. joshuensis sp. nov. and description of Dictyobacteraceae fam. nov. within the order Ktedonobacterales isolated from Tengu-no-mugimeshi.</title>
        <authorList>
            <person name="Wang C.M."/>
            <person name="Zheng Y."/>
            <person name="Sakai Y."/>
            <person name="Toyoda A."/>
            <person name="Minakuchi Y."/>
            <person name="Abe K."/>
            <person name="Yokota A."/>
            <person name="Yabe S."/>
        </authorList>
    </citation>
    <scope>NUCLEOTIDE SEQUENCE [LARGE SCALE GENOMIC DNA]</scope>
    <source>
        <strain evidence="3">Uno16</strain>
    </source>
</reference>
<organism evidence="2 3">
    <name type="scientific">Dictyobacter alpinus</name>
    <dbReference type="NCBI Taxonomy" id="2014873"/>
    <lineage>
        <taxon>Bacteria</taxon>
        <taxon>Bacillati</taxon>
        <taxon>Chloroflexota</taxon>
        <taxon>Ktedonobacteria</taxon>
        <taxon>Ktedonobacterales</taxon>
        <taxon>Dictyobacteraceae</taxon>
        <taxon>Dictyobacter</taxon>
    </lineage>
</organism>
<sequence>MRFIDWVREKHNVRDLEKIDDQADELACLYLLKHMAEEKSAWTLSTYRCALRMFFQDRNLADSVELPKRRREDIKRSRQPAVRDRHINLANWQHVIQFCLACGLRREELRDLHVKDVYVRPSDQRLMVIVRNGKGGKRREVPVFPGRESAVLSQIAGKPADAPVFKRVSSLLDIHSYRRQFAQDLYERLSGRPLPPLNGRLLSPMLDSNAALAVSHCLGHNRIDIIFGHYIR</sequence>
<dbReference type="InterPro" id="IPR013762">
    <property type="entry name" value="Integrase-like_cat_sf"/>
</dbReference>
<evidence type="ECO:0000313" key="3">
    <source>
        <dbReference type="Proteomes" id="UP000287171"/>
    </source>
</evidence>
<dbReference type="InterPro" id="IPR011010">
    <property type="entry name" value="DNA_brk_join_enz"/>
</dbReference>
<dbReference type="GO" id="GO:0006310">
    <property type="term" value="P:DNA recombination"/>
    <property type="evidence" value="ECO:0007669"/>
    <property type="project" value="UniProtKB-KW"/>
</dbReference>
<dbReference type="EMBL" id="BIFT01000001">
    <property type="protein sequence ID" value="GCE26418.1"/>
    <property type="molecule type" value="Genomic_DNA"/>
</dbReference>
<proteinExistence type="predicted"/>
<evidence type="ECO:0000313" key="2">
    <source>
        <dbReference type="EMBL" id="GCE26418.1"/>
    </source>
</evidence>
<comment type="caution">
    <text evidence="2">The sequence shown here is derived from an EMBL/GenBank/DDBJ whole genome shotgun (WGS) entry which is preliminary data.</text>
</comment>
<dbReference type="SUPFAM" id="SSF56349">
    <property type="entry name" value="DNA breaking-rejoining enzymes"/>
    <property type="match status" value="1"/>
</dbReference>
<dbReference type="Proteomes" id="UP000287171">
    <property type="component" value="Unassembled WGS sequence"/>
</dbReference>
<protein>
    <recommendedName>
        <fullName evidence="4">Tyr recombinase domain-containing protein</fullName>
    </recommendedName>
</protein>
<accession>A0A402B4Z3</accession>
<dbReference type="GO" id="GO:0015074">
    <property type="term" value="P:DNA integration"/>
    <property type="evidence" value="ECO:0007669"/>
    <property type="project" value="InterPro"/>
</dbReference>
<keyword evidence="1" id="KW-0233">DNA recombination</keyword>
<dbReference type="AlphaFoldDB" id="A0A402B4Z3"/>